<organism evidence="2 3">
    <name type="scientific">Cucurbita argyrosperma subsp. sororia</name>
    <dbReference type="NCBI Taxonomy" id="37648"/>
    <lineage>
        <taxon>Eukaryota</taxon>
        <taxon>Viridiplantae</taxon>
        <taxon>Streptophyta</taxon>
        <taxon>Embryophyta</taxon>
        <taxon>Tracheophyta</taxon>
        <taxon>Spermatophyta</taxon>
        <taxon>Magnoliopsida</taxon>
        <taxon>eudicotyledons</taxon>
        <taxon>Gunneridae</taxon>
        <taxon>Pentapetalae</taxon>
        <taxon>rosids</taxon>
        <taxon>fabids</taxon>
        <taxon>Cucurbitales</taxon>
        <taxon>Cucurbitaceae</taxon>
        <taxon>Cucurbiteae</taxon>
        <taxon>Cucurbita</taxon>
    </lineage>
</organism>
<reference evidence="2 3" key="1">
    <citation type="journal article" date="2021" name="Hortic Res">
        <title>The domestication of Cucurbita argyrosperma as revealed by the genome of its wild relative.</title>
        <authorList>
            <person name="Barrera-Redondo J."/>
            <person name="Sanchez-de la Vega G."/>
            <person name="Aguirre-Liguori J.A."/>
            <person name="Castellanos-Morales G."/>
            <person name="Gutierrez-Guerrero Y.T."/>
            <person name="Aguirre-Dugua X."/>
            <person name="Aguirre-Planter E."/>
            <person name="Tenaillon M.I."/>
            <person name="Lira-Saade R."/>
            <person name="Eguiarte L.E."/>
        </authorList>
    </citation>
    <scope>NUCLEOTIDE SEQUENCE [LARGE SCALE GENOMIC DNA]</scope>
    <source>
        <strain evidence="2">JBR-2021</strain>
    </source>
</reference>
<keyword evidence="3" id="KW-1185">Reference proteome</keyword>
<accession>A0AAV6M2A6</accession>
<sequence length="156" mass="17077">MPCGPTKMHREAEVYDGVESHCSLFEFEAGTRPRPTVIGPMGLKYIEHGPLYGPLLNEINGDCTGSAPSSSPFLRVVNCWLTSTVEEISIPRSILKEEIRNEVHHGVCREFGIKNYGGSKREGSQIPRAPVCGKGPMPKDEGDVELSSPSLRILDV</sequence>
<comment type="caution">
    <text evidence="2">The sequence shown here is derived from an EMBL/GenBank/DDBJ whole genome shotgun (WGS) entry which is preliminary data.</text>
</comment>
<name>A0AAV6M2A6_9ROSI</name>
<evidence type="ECO:0000313" key="3">
    <source>
        <dbReference type="Proteomes" id="UP000685013"/>
    </source>
</evidence>
<dbReference type="AlphaFoldDB" id="A0AAV6M2A6"/>
<protein>
    <submittedName>
        <fullName evidence="2">Uncharacterized protein</fullName>
    </submittedName>
</protein>
<evidence type="ECO:0000313" key="2">
    <source>
        <dbReference type="EMBL" id="KAG6573640.1"/>
    </source>
</evidence>
<feature type="non-terminal residue" evidence="2">
    <location>
        <position position="1"/>
    </location>
</feature>
<dbReference type="Proteomes" id="UP000685013">
    <property type="component" value="Chromosome 18"/>
</dbReference>
<evidence type="ECO:0000256" key="1">
    <source>
        <dbReference type="SAM" id="MobiDB-lite"/>
    </source>
</evidence>
<gene>
    <name evidence="2" type="ORF">SDJN03_27527</name>
</gene>
<feature type="region of interest" description="Disordered" evidence="1">
    <location>
        <begin position="119"/>
        <end position="149"/>
    </location>
</feature>
<proteinExistence type="predicted"/>
<dbReference type="EMBL" id="JAGKQH010000018">
    <property type="protein sequence ID" value="KAG6573640.1"/>
    <property type="molecule type" value="Genomic_DNA"/>
</dbReference>